<dbReference type="EMBL" id="CP042997">
    <property type="protein sequence ID" value="QEH33793.1"/>
    <property type="molecule type" value="Genomic_DNA"/>
</dbReference>
<organism evidence="6 7">
    <name type="scientific">Aquisphaera giovannonii</name>
    <dbReference type="NCBI Taxonomy" id="406548"/>
    <lineage>
        <taxon>Bacteria</taxon>
        <taxon>Pseudomonadati</taxon>
        <taxon>Planctomycetota</taxon>
        <taxon>Planctomycetia</taxon>
        <taxon>Isosphaerales</taxon>
        <taxon>Isosphaeraceae</taxon>
        <taxon>Aquisphaera</taxon>
    </lineage>
</organism>
<feature type="repeat" description="TPR" evidence="2">
    <location>
        <begin position="286"/>
        <end position="319"/>
    </location>
</feature>
<evidence type="ECO:0000256" key="3">
    <source>
        <dbReference type="SAM" id="MobiDB-lite"/>
    </source>
</evidence>
<protein>
    <submittedName>
        <fullName evidence="6">FG-GAP repeat protein</fullName>
    </submittedName>
</protein>
<dbReference type="Gene3D" id="2.130.10.130">
    <property type="entry name" value="Integrin alpha, N-terminal"/>
    <property type="match status" value="3"/>
</dbReference>
<evidence type="ECO:0000256" key="1">
    <source>
        <dbReference type="ARBA" id="ARBA00022729"/>
    </source>
</evidence>
<dbReference type="InterPro" id="IPR028994">
    <property type="entry name" value="Integrin_alpha_N"/>
</dbReference>
<feature type="domain" description="ASPIC/UnbV" evidence="5">
    <location>
        <begin position="921"/>
        <end position="985"/>
    </location>
</feature>
<dbReference type="OrthoDB" id="5287961at2"/>
<evidence type="ECO:0000313" key="6">
    <source>
        <dbReference type="EMBL" id="QEH33793.1"/>
    </source>
</evidence>
<keyword evidence="2" id="KW-0802">TPR repeat</keyword>
<dbReference type="InterPro" id="IPR027039">
    <property type="entry name" value="Crtac1"/>
</dbReference>
<keyword evidence="4" id="KW-0472">Membrane</keyword>
<evidence type="ECO:0000259" key="5">
    <source>
        <dbReference type="Pfam" id="PF07593"/>
    </source>
</evidence>
<dbReference type="InterPro" id="IPR019734">
    <property type="entry name" value="TPR_rpt"/>
</dbReference>
<dbReference type="SUPFAM" id="SSF69318">
    <property type="entry name" value="Integrin alpha N-terminal domain"/>
    <property type="match status" value="2"/>
</dbReference>
<proteinExistence type="predicted"/>
<dbReference type="InterPro" id="IPR013517">
    <property type="entry name" value="FG-GAP"/>
</dbReference>
<keyword evidence="1" id="KW-0732">Signal</keyword>
<keyword evidence="7" id="KW-1185">Reference proteome</keyword>
<evidence type="ECO:0000256" key="4">
    <source>
        <dbReference type="SAM" id="Phobius"/>
    </source>
</evidence>
<dbReference type="PANTHER" id="PTHR16026">
    <property type="entry name" value="CARTILAGE ACIDIC PROTEIN 1"/>
    <property type="match status" value="1"/>
</dbReference>
<sequence>MSSRTTRPPRADQPSPRHRRPVRLIALALAGISALGVSIAIAVRSLSTQPTWAEIQAAVGSGQTERSGRLLERWLLLHPDDGEATLSLANLRLSAGRREGVEGLLAGVRESSPAWGPAQLRLGELAIERRRAADAEAIFRRLAARDPQAVAPRQRLIYLLSLQQRTAEARERLWELRRILRDPRVLVDLVLQALVDPQDVRSLPPELEEYIRETPDDPFLRRAWGMALLYKGKPDEAIPHLRAAAEGLDNDPLGRLALVECLIALGNRDVDETLLGDRPESPADAAIWWINRGRLAEAAGKMDRAVESFQRASELLPDSREAHTRLANALERTGSRDRAEKERERVRLIGERIRLVFAEHKALKRSGVPRDPALCERLGKLCVDAGLSREGRAWLEEAISIDPLRESAHAALSSLSGVGDTPPFLLARPILKHLASSEHGRPLEDAAASTAARRHDRGTPREPISGPGGMGPVFEDRAEDAGVVYRYDSGASDRLHIAEIMGGGVGLIDYDGDGYLDIYFVNGCSFPFDPSHPPSPNRLYRNLRDGHFRDVTAAAGVGGSGFGMGCAVGDYDRDGRPDLFVTGLGRTILYRNRGDGTFEDVTRGAGVSSDRWTTGAGFGDLDGDGDLDLVVLAYASVRLDEAPDCRDGSGRRMHCAPNRFPPQADLLFRNNGDGTFTEASRGSGFEETTGRGLGLAIADFNDDGKLDIFVANDGSANFLYRNAGGLRFEEVGFVSGVATKGSGQTTANMGVVADDLDGDGRIDLFVTNLVNESSTLFKNLGHFLFVDATLAAGLEGPSRSRTGFGDAAFDADNDGLLDLFVANGDVDDRPWANNPMAQAPLFFRNRSSGRFEVTRGGRSFPYLERQVVGRGVAAGDLDNDGRVDLVVVHRDVPASVLMNRTPGGHWLGVRLIEGRDGGPIVGARVACQASGKMSIRWETGGTGYLSAHDQRIWFGLGAHEHADRLEVRWPSGKEQSWAGVAGDRIIDLKEGSPHILEGMANGPGKAPGATTNGSKGVAPINTDRR</sequence>
<dbReference type="InterPro" id="IPR011519">
    <property type="entry name" value="UnbV_ASPIC"/>
</dbReference>
<keyword evidence="4" id="KW-1133">Transmembrane helix</keyword>
<feature type="region of interest" description="Disordered" evidence="3">
    <location>
        <begin position="1000"/>
        <end position="1025"/>
    </location>
</feature>
<dbReference type="KEGG" id="agv:OJF2_23220"/>
<dbReference type="RefSeq" id="WP_148593799.1">
    <property type="nucleotide sequence ID" value="NZ_CP042997.1"/>
</dbReference>
<reference evidence="6 7" key="1">
    <citation type="submission" date="2019-08" db="EMBL/GenBank/DDBJ databases">
        <title>Deep-cultivation of Planctomycetes and their phenomic and genomic characterization uncovers novel biology.</title>
        <authorList>
            <person name="Wiegand S."/>
            <person name="Jogler M."/>
            <person name="Boedeker C."/>
            <person name="Pinto D."/>
            <person name="Vollmers J."/>
            <person name="Rivas-Marin E."/>
            <person name="Kohn T."/>
            <person name="Peeters S.H."/>
            <person name="Heuer A."/>
            <person name="Rast P."/>
            <person name="Oberbeckmann S."/>
            <person name="Bunk B."/>
            <person name="Jeske O."/>
            <person name="Meyerdierks A."/>
            <person name="Storesund J.E."/>
            <person name="Kallscheuer N."/>
            <person name="Luecker S."/>
            <person name="Lage O.M."/>
            <person name="Pohl T."/>
            <person name="Merkel B.J."/>
            <person name="Hornburger P."/>
            <person name="Mueller R.-W."/>
            <person name="Bruemmer F."/>
            <person name="Labrenz M."/>
            <person name="Spormann A.M."/>
            <person name="Op den Camp H."/>
            <person name="Overmann J."/>
            <person name="Amann R."/>
            <person name="Jetten M.S.M."/>
            <person name="Mascher T."/>
            <person name="Medema M.H."/>
            <person name="Devos D.P."/>
            <person name="Kaster A.-K."/>
            <person name="Ovreas L."/>
            <person name="Rohde M."/>
            <person name="Galperin M.Y."/>
            <person name="Jogler C."/>
        </authorList>
    </citation>
    <scope>NUCLEOTIDE SEQUENCE [LARGE SCALE GENOMIC DNA]</scope>
    <source>
        <strain evidence="6 7">OJF2</strain>
    </source>
</reference>
<dbReference type="Gene3D" id="1.25.40.10">
    <property type="entry name" value="Tetratricopeptide repeat domain"/>
    <property type="match status" value="2"/>
</dbReference>
<dbReference type="SUPFAM" id="SSF48452">
    <property type="entry name" value="TPR-like"/>
    <property type="match status" value="2"/>
</dbReference>
<dbReference type="PROSITE" id="PS50005">
    <property type="entry name" value="TPR"/>
    <property type="match status" value="1"/>
</dbReference>
<name>A0A5B9VZW3_9BACT</name>
<keyword evidence="4" id="KW-0812">Transmembrane</keyword>
<dbReference type="Pfam" id="PF13432">
    <property type="entry name" value="TPR_16"/>
    <property type="match status" value="1"/>
</dbReference>
<dbReference type="InterPro" id="IPR011990">
    <property type="entry name" value="TPR-like_helical_dom_sf"/>
</dbReference>
<dbReference type="Pfam" id="PF13517">
    <property type="entry name" value="FG-GAP_3"/>
    <property type="match status" value="3"/>
</dbReference>
<feature type="transmembrane region" description="Helical" evidence="4">
    <location>
        <begin position="21"/>
        <end position="43"/>
    </location>
</feature>
<dbReference type="Proteomes" id="UP000324233">
    <property type="component" value="Chromosome"/>
</dbReference>
<dbReference type="AlphaFoldDB" id="A0A5B9VZW3"/>
<dbReference type="Pfam" id="PF07593">
    <property type="entry name" value="UnbV_ASPIC"/>
    <property type="match status" value="1"/>
</dbReference>
<dbReference type="SMART" id="SM00028">
    <property type="entry name" value="TPR"/>
    <property type="match status" value="4"/>
</dbReference>
<evidence type="ECO:0000313" key="7">
    <source>
        <dbReference type="Proteomes" id="UP000324233"/>
    </source>
</evidence>
<feature type="region of interest" description="Disordered" evidence="3">
    <location>
        <begin position="439"/>
        <end position="473"/>
    </location>
</feature>
<evidence type="ECO:0000256" key="2">
    <source>
        <dbReference type="PROSITE-ProRule" id="PRU00339"/>
    </source>
</evidence>
<accession>A0A5B9VZW3</accession>
<gene>
    <name evidence="6" type="ORF">OJF2_23220</name>
</gene>
<dbReference type="PANTHER" id="PTHR16026:SF0">
    <property type="entry name" value="CARTILAGE ACIDIC PROTEIN 1"/>
    <property type="match status" value="1"/>
</dbReference>